<evidence type="ECO:0000256" key="1">
    <source>
        <dbReference type="ARBA" id="ARBA00008710"/>
    </source>
</evidence>
<gene>
    <name evidence="3" type="ORF">A5792_15495</name>
</gene>
<dbReference type="EMBL" id="LZSO01000014">
    <property type="protein sequence ID" value="OBB31597.1"/>
    <property type="molecule type" value="Genomic_DNA"/>
</dbReference>
<dbReference type="RefSeq" id="WP_064931486.1">
    <property type="nucleotide sequence ID" value="NZ_LZSO01000014.1"/>
</dbReference>
<dbReference type="InterPro" id="IPR012349">
    <property type="entry name" value="Split_barrel_FMN-bd"/>
</dbReference>
<sequence>MTGFLNGIPRVDLKARPLWKRELSWAVGGKLFTTERAANFWRRRIAPLEGPVMKATGGRVRISVGIPVLMLTSTGARSGKQYETPLAYFTDGDDVVLIASNYGRDRHPSWYHNLLAHPNCELHIGPNCGRFVAREVTGADRDRLYALAADRLNKGWNTYERRTDGIRTIPVLRLSPAG</sequence>
<dbReference type="Pfam" id="PF04075">
    <property type="entry name" value="F420H2_quin_red"/>
    <property type="match status" value="1"/>
</dbReference>
<name>A0A1A0RB92_MYCPR</name>
<comment type="catalytic activity">
    <reaction evidence="2">
        <text>oxidized coenzyme F420-(gamma-L-Glu)(n) + a quinol + H(+) = reduced coenzyme F420-(gamma-L-Glu)(n) + a quinone</text>
        <dbReference type="Rhea" id="RHEA:39663"/>
        <dbReference type="Rhea" id="RHEA-COMP:12939"/>
        <dbReference type="Rhea" id="RHEA-COMP:14378"/>
        <dbReference type="ChEBI" id="CHEBI:15378"/>
        <dbReference type="ChEBI" id="CHEBI:24646"/>
        <dbReference type="ChEBI" id="CHEBI:132124"/>
        <dbReference type="ChEBI" id="CHEBI:133980"/>
        <dbReference type="ChEBI" id="CHEBI:139511"/>
    </reaction>
</comment>
<dbReference type="Proteomes" id="UP000093902">
    <property type="component" value="Unassembled WGS sequence"/>
</dbReference>
<dbReference type="STRING" id="43304.GCA_001403655_06009"/>
<comment type="caution">
    <text evidence="3">The sequence shown here is derived from an EMBL/GenBank/DDBJ whole genome shotgun (WGS) entry which is preliminary data.</text>
</comment>
<evidence type="ECO:0000256" key="2">
    <source>
        <dbReference type="ARBA" id="ARBA00049106"/>
    </source>
</evidence>
<reference evidence="4" key="1">
    <citation type="submission" date="2016-06" db="EMBL/GenBank/DDBJ databases">
        <authorList>
            <person name="Sutton G."/>
            <person name="Brinkac L."/>
            <person name="Sanka R."/>
            <person name="Adams M."/>
            <person name="Lau E."/>
            <person name="Mehaffy C."/>
            <person name="Tameris M."/>
            <person name="Hatherill M."/>
            <person name="Hanekom W."/>
            <person name="Mahomed H."/>
            <person name="Mcshane H."/>
        </authorList>
    </citation>
    <scope>NUCLEOTIDE SEQUENCE [LARGE SCALE GENOMIC DNA]</scope>
    <source>
        <strain evidence="4">852002-51209_SCH5440388</strain>
    </source>
</reference>
<dbReference type="PANTHER" id="PTHR39428">
    <property type="entry name" value="F420H(2)-DEPENDENT QUINONE REDUCTASE RV1261C"/>
    <property type="match status" value="1"/>
</dbReference>
<dbReference type="OrthoDB" id="8225825at2"/>
<evidence type="ECO:0000313" key="4">
    <source>
        <dbReference type="Proteomes" id="UP000093902"/>
    </source>
</evidence>
<comment type="similarity">
    <text evidence="1">Belongs to the F420H(2)-dependent quinone reductase family.</text>
</comment>
<organism evidence="3 4">
    <name type="scientific">Mycolicibacterium peregrinum</name>
    <name type="common">Mycobacterium peregrinum</name>
    <dbReference type="NCBI Taxonomy" id="43304"/>
    <lineage>
        <taxon>Bacteria</taxon>
        <taxon>Bacillati</taxon>
        <taxon>Actinomycetota</taxon>
        <taxon>Actinomycetes</taxon>
        <taxon>Mycobacteriales</taxon>
        <taxon>Mycobacteriaceae</taxon>
        <taxon>Mycolicibacterium</taxon>
    </lineage>
</organism>
<dbReference type="PANTHER" id="PTHR39428:SF1">
    <property type="entry name" value="F420H(2)-DEPENDENT QUINONE REDUCTASE RV1261C"/>
    <property type="match status" value="1"/>
</dbReference>
<dbReference type="AlphaFoldDB" id="A0A1A0RB92"/>
<dbReference type="GO" id="GO:0005886">
    <property type="term" value="C:plasma membrane"/>
    <property type="evidence" value="ECO:0007669"/>
    <property type="project" value="TreeGrafter"/>
</dbReference>
<dbReference type="Gene3D" id="2.30.110.10">
    <property type="entry name" value="Electron Transport, Fmn-binding Protein, Chain A"/>
    <property type="match status" value="1"/>
</dbReference>
<accession>A0A1A0RB92</accession>
<dbReference type="GO" id="GO:0016491">
    <property type="term" value="F:oxidoreductase activity"/>
    <property type="evidence" value="ECO:0007669"/>
    <property type="project" value="InterPro"/>
</dbReference>
<proteinExistence type="inferred from homology"/>
<dbReference type="InterPro" id="IPR004378">
    <property type="entry name" value="F420H2_quin_Rdtase"/>
</dbReference>
<dbReference type="GO" id="GO:0070967">
    <property type="term" value="F:coenzyme F420 binding"/>
    <property type="evidence" value="ECO:0007669"/>
    <property type="project" value="TreeGrafter"/>
</dbReference>
<protein>
    <submittedName>
        <fullName evidence="3">Nitroreductase</fullName>
    </submittedName>
</protein>
<evidence type="ECO:0000313" key="3">
    <source>
        <dbReference type="EMBL" id="OBB31597.1"/>
    </source>
</evidence>
<dbReference type="NCBIfam" id="TIGR00026">
    <property type="entry name" value="hi_GC_TIGR00026"/>
    <property type="match status" value="1"/>
</dbReference>